<organism evidence="2 3">
    <name type="scientific">Azospirillum oleiclasticum</name>
    <dbReference type="NCBI Taxonomy" id="2735135"/>
    <lineage>
        <taxon>Bacteria</taxon>
        <taxon>Pseudomonadati</taxon>
        <taxon>Pseudomonadota</taxon>
        <taxon>Alphaproteobacteria</taxon>
        <taxon>Rhodospirillales</taxon>
        <taxon>Azospirillaceae</taxon>
        <taxon>Azospirillum</taxon>
    </lineage>
</organism>
<dbReference type="Proteomes" id="UP000584642">
    <property type="component" value="Unassembled WGS sequence"/>
</dbReference>
<evidence type="ECO:0000256" key="1">
    <source>
        <dbReference type="SAM" id="SignalP"/>
    </source>
</evidence>
<evidence type="ECO:0000313" key="2">
    <source>
        <dbReference type="EMBL" id="NYZ23893.1"/>
    </source>
</evidence>
<name>A0ABX2TI15_9PROT</name>
<accession>A0ABX2TI15</accession>
<proteinExistence type="predicted"/>
<sequence length="141" mass="14630">MKMPRITRRRAVGALLALVATAVAAPALPAMAAPAPAGLRLAAAVASVGRVRGFASLGRRIRHALGDTAADRLVRTQERRLAARLDGGEGAADAVASLVAEDFRADRVVAVRGWLLSEQEAALCIAAADRWSPESMGVPLS</sequence>
<evidence type="ECO:0000313" key="3">
    <source>
        <dbReference type="Proteomes" id="UP000584642"/>
    </source>
</evidence>
<feature type="signal peptide" evidence="1">
    <location>
        <begin position="1"/>
        <end position="32"/>
    </location>
</feature>
<dbReference type="EMBL" id="JABFDB010000032">
    <property type="protein sequence ID" value="NYZ23893.1"/>
    <property type="molecule type" value="Genomic_DNA"/>
</dbReference>
<comment type="caution">
    <text evidence="2">The sequence shown here is derived from an EMBL/GenBank/DDBJ whole genome shotgun (WGS) entry which is preliminary data.</text>
</comment>
<dbReference type="InterPro" id="IPR006311">
    <property type="entry name" value="TAT_signal"/>
</dbReference>
<keyword evidence="3" id="KW-1185">Reference proteome</keyword>
<protein>
    <submittedName>
        <fullName evidence="2">Uncharacterized protein</fullName>
    </submittedName>
</protein>
<feature type="chain" id="PRO_5046954863" evidence="1">
    <location>
        <begin position="33"/>
        <end position="141"/>
    </location>
</feature>
<keyword evidence="1" id="KW-0732">Signal</keyword>
<reference evidence="2 3" key="1">
    <citation type="submission" date="2020-05" db="EMBL/GenBank/DDBJ databases">
        <title>Azospirillum oleiclasticum sp. nov, a nitrogen-fixing and heavy crude oil-emulsifying bacterium isolated from the crude oil of Yumen Oilfield.</title>
        <authorList>
            <person name="Wu D."/>
            <person name="Cai M."/>
            <person name="Zhang X."/>
        </authorList>
    </citation>
    <scope>NUCLEOTIDE SEQUENCE [LARGE SCALE GENOMIC DNA]</scope>
    <source>
        <strain evidence="2 3">ROY-1-1-2</strain>
    </source>
</reference>
<dbReference type="RefSeq" id="WP_180285667.1">
    <property type="nucleotide sequence ID" value="NZ_JABFDB010000032.1"/>
</dbReference>
<gene>
    <name evidence="2" type="ORF">HND93_29680</name>
</gene>
<dbReference type="PROSITE" id="PS51318">
    <property type="entry name" value="TAT"/>
    <property type="match status" value="1"/>
</dbReference>